<dbReference type="FunFam" id="1.10.10.820:FF:000001">
    <property type="entry name" value="Myosin heavy chain"/>
    <property type="match status" value="1"/>
</dbReference>
<evidence type="ECO:0000256" key="7">
    <source>
        <dbReference type="ARBA" id="ARBA00023203"/>
    </source>
</evidence>
<keyword evidence="3 8" id="KW-0067">ATP-binding</keyword>
<dbReference type="InterPro" id="IPR000048">
    <property type="entry name" value="IQ_motif_EF-hand-BS"/>
</dbReference>
<feature type="domain" description="Myosin motor" evidence="11">
    <location>
        <begin position="100"/>
        <end position="793"/>
    </location>
</feature>
<keyword evidence="5 8" id="KW-0518">Myosin</keyword>
<dbReference type="STRING" id="1263082.A0A068S4P8"/>
<dbReference type="Gene3D" id="3.40.850.10">
    <property type="entry name" value="Kinesin motor domain"/>
    <property type="match status" value="1"/>
</dbReference>
<dbReference type="PANTHER" id="PTHR13140">
    <property type="entry name" value="MYOSIN"/>
    <property type="match status" value="1"/>
</dbReference>
<dbReference type="SMART" id="SM00015">
    <property type="entry name" value="IQ"/>
    <property type="match status" value="5"/>
</dbReference>
<dbReference type="GO" id="GO:0005524">
    <property type="term" value="F:ATP binding"/>
    <property type="evidence" value="ECO:0007669"/>
    <property type="project" value="UniProtKB-UniRule"/>
</dbReference>
<dbReference type="Gene3D" id="1.20.5.190">
    <property type="match status" value="3"/>
</dbReference>
<comment type="caution">
    <text evidence="12">The sequence shown here is derived from an EMBL/GenBank/DDBJ whole genome shotgun (WGS) entry which is preliminary data.</text>
</comment>
<dbReference type="OrthoDB" id="6108017at2759"/>
<dbReference type="PROSITE" id="PS51126">
    <property type="entry name" value="DILUTE"/>
    <property type="match status" value="1"/>
</dbReference>
<feature type="region of interest" description="Disordered" evidence="9">
    <location>
        <begin position="1050"/>
        <end position="1085"/>
    </location>
</feature>
<proteinExistence type="inferred from homology"/>
<feature type="compositionally biased region" description="Basic and acidic residues" evidence="9">
    <location>
        <begin position="1056"/>
        <end position="1076"/>
    </location>
</feature>
<evidence type="ECO:0000313" key="13">
    <source>
        <dbReference type="Proteomes" id="UP000027586"/>
    </source>
</evidence>
<keyword evidence="2 8" id="KW-0547">Nucleotide-binding</keyword>
<dbReference type="SUPFAM" id="SSF52540">
    <property type="entry name" value="P-loop containing nucleoside triphosphate hydrolases"/>
    <property type="match status" value="2"/>
</dbReference>
<evidence type="ECO:0000256" key="9">
    <source>
        <dbReference type="SAM" id="MobiDB-lite"/>
    </source>
</evidence>
<organism evidence="12 13">
    <name type="scientific">Lichtheimia corymbifera JMRC:FSU:9682</name>
    <dbReference type="NCBI Taxonomy" id="1263082"/>
    <lineage>
        <taxon>Eukaryota</taxon>
        <taxon>Fungi</taxon>
        <taxon>Fungi incertae sedis</taxon>
        <taxon>Mucoromycota</taxon>
        <taxon>Mucoromycotina</taxon>
        <taxon>Mucoromycetes</taxon>
        <taxon>Mucorales</taxon>
        <taxon>Lichtheimiaceae</taxon>
        <taxon>Lichtheimia</taxon>
    </lineage>
</organism>
<dbReference type="Gene3D" id="6.20.240.20">
    <property type="match status" value="1"/>
</dbReference>
<evidence type="ECO:0000256" key="2">
    <source>
        <dbReference type="ARBA" id="ARBA00022741"/>
    </source>
</evidence>
<dbReference type="PROSITE" id="PS50096">
    <property type="entry name" value="IQ"/>
    <property type="match status" value="3"/>
</dbReference>
<reference evidence="12" key="1">
    <citation type="submission" date="2013-08" db="EMBL/GenBank/DDBJ databases">
        <title>Gene expansion shapes genome architecture in the human pathogen Lichtheimia corymbifera: an evolutionary genomics analysis in the ancient terrestrial Mucorales (Mucoromycotina).</title>
        <authorList>
            <person name="Schwartze V.U."/>
            <person name="Winter S."/>
            <person name="Shelest E."/>
            <person name="Marcet-Houben M."/>
            <person name="Horn F."/>
            <person name="Wehner S."/>
            <person name="Hoffmann K."/>
            <person name="Riege K."/>
            <person name="Sammeth M."/>
            <person name="Nowrousian M."/>
            <person name="Valiante V."/>
            <person name="Linde J."/>
            <person name="Jacobsen I.D."/>
            <person name="Marz M."/>
            <person name="Brakhage A.A."/>
            <person name="Gabaldon T."/>
            <person name="Bocker S."/>
            <person name="Voigt K."/>
        </authorList>
    </citation>
    <scope>NUCLEOTIDE SEQUENCE [LARGE SCALE GENOMIC DNA]</scope>
    <source>
        <strain evidence="12">FSU 9682</strain>
    </source>
</reference>
<evidence type="ECO:0000313" key="12">
    <source>
        <dbReference type="EMBL" id="CDH56817.1"/>
    </source>
</evidence>
<dbReference type="PANTHER" id="PTHR13140:SF706">
    <property type="entry name" value="DILUTE CLASS UNCONVENTIONAL MYOSIN, ISOFORM C"/>
    <property type="match status" value="1"/>
</dbReference>
<dbReference type="Gene3D" id="1.20.58.530">
    <property type="match status" value="1"/>
</dbReference>
<evidence type="ECO:0000256" key="4">
    <source>
        <dbReference type="ARBA" id="ARBA00023054"/>
    </source>
</evidence>
<dbReference type="CDD" id="cd23767">
    <property type="entry name" value="IQCD"/>
    <property type="match status" value="1"/>
</dbReference>
<protein>
    <submittedName>
        <fullName evidence="12">Myosin 5</fullName>
    </submittedName>
</protein>
<dbReference type="InterPro" id="IPR036103">
    <property type="entry name" value="MYSc_Myo5"/>
</dbReference>
<feature type="region of interest" description="Actin-binding" evidence="8">
    <location>
        <begin position="669"/>
        <end position="691"/>
    </location>
</feature>
<evidence type="ECO:0000259" key="10">
    <source>
        <dbReference type="PROSITE" id="PS51126"/>
    </source>
</evidence>
<dbReference type="InterPro" id="IPR027417">
    <property type="entry name" value="P-loop_NTPase"/>
</dbReference>
<evidence type="ECO:0000256" key="8">
    <source>
        <dbReference type="PROSITE-ProRule" id="PRU00782"/>
    </source>
</evidence>
<evidence type="ECO:0000256" key="5">
    <source>
        <dbReference type="ARBA" id="ARBA00023123"/>
    </source>
</evidence>
<keyword evidence="7 8" id="KW-0009">Actin-binding</keyword>
<dbReference type="Pfam" id="PF00063">
    <property type="entry name" value="Myosin_head"/>
    <property type="match status" value="1"/>
</dbReference>
<dbReference type="GO" id="GO:0007015">
    <property type="term" value="P:actin filament organization"/>
    <property type="evidence" value="ECO:0007669"/>
    <property type="project" value="TreeGrafter"/>
</dbReference>
<comment type="similarity">
    <text evidence="1 8">Belongs to the TRAFAC class myosin-kinesin ATPase superfamily. Myosin family.</text>
</comment>
<dbReference type="GO" id="GO:0000146">
    <property type="term" value="F:microfilament motor activity"/>
    <property type="evidence" value="ECO:0007669"/>
    <property type="project" value="TreeGrafter"/>
</dbReference>
<sequence length="1641" mass="187123">MVLCIVRCKASPEHTRMAAASSALQSVEVYTKGTKAWFEDKLEAWISATCISNTNDGNKVTIVFEGDNDQKEYVFESTIQEIEKNGGSKLPPLRNPPKMEYTDDLTNLSHLNEPAVLNTIRTRYMQHLIYTYSGIVLIAVNPFDRVALYDPDIVQQYSGKRRGELEPHLFAIAEDAYRCMIREQMNQTIVVSGESGAGKTVSAKYIMRYFATADDQESVGKKKKASGSGMTEVEEQILATNPIMEAFGNAKTTRNDNSSRFGKYIEIQFDEGANIIGAKIRTYLLERSRLIFQPQTERNYHIFYQLCAGAPLSEKKEYELGDYTNFHFLNQSGTGTIPGVDDAAEFEVTQRALSTIGLSVQLQWKIFRLLSALLHIGNIQITGRGDAVLSESDQALQTASRLMGINATEFRKWIVRKQIVTRSEKIVTNLTPAQAHVVKDSVAKYVYANLFEWLVSVINDSLSCPDPEKMATFIGVLDIYGFEHFKKNSFEQFCINYANEKLQQQFNQHVFKLEQEEYVREKINWSFIEFSDNQKCIELIEARLGILALLDEESRLPAGSDQGFCQKLYTNFSTPEYKNYFKKPRFSNNAFTIAHYAHDVQYEAENFLDKNKDTVPDEHLSLLQGSSFDYLTEVLEKAAANNPPPPTENKRMSMMVRKPTLGSIFKLSLINLMDTIGQTNVHYIRCIKPNEAKVAWEFEPNMVLSQLRACGVLETIRISCAGYPSRWTFEEFADRYYALVPSKHWDHKENPDMGQLCTTILEASIKDNDKYQVGITKIFFRAGQLAYMEKLRSDRFNECAILVQKNIRRYVYRTRYLRMQKLALGLQCIARRKVAQAKLQSYREERAAIVIQTEWRRYVARKEYLATRQFILKLQTAIRGCRARRNLSSVKEHMAATQIQRLVRGWSARKQYQAKRHFIINLQACVRRRAGRKQLIGLRTEARSANHFKEVSYKLENKIVELTQTITALKDEKKSATDRTVQLEAQIRTWSEKYDKLEKKSKGLEVKLQEPTVPEEKWIELQTERDTLAADYREAQEKIKAHQREVTSLTEQLSAQKKENERLQKSLEEAQERADNAADEGEVSELKSQIAALKAQLTQVMHTPRRQQSVSHTRGLSPSRGLSPAPLNGSGARNASLSPIKPLDTNTVKENLTAPPRSKSPSGMPINRRGRRNSTADMPVNRTKSSIDNIRQAELLTKNPRPTSIHHVGALLGKTGLMSESLGEHPEEELSKILRDEDGLQEEVLEGLIKGLKMPLPSLQNPSSKKEIFFPAHMIAMCVSEMWHAGNIAESERLLFTVMDTIQKQCLSFTGEEAIVPCAFWLSNVHELLSLICIAEHELEQEMHSNGHMASGWHDFEKLVATIKFELQCLEDNIFHAWMKELKKRISKMVIPAIIEGQSLPGFVTSDSNRFFNKLLTGSSHPSFSMDDLLNALNKVYRSLKCYHIEHSVANQVLTELLKLIGVSAFNDLLMRKNFSSWKRAMQIQYNITRIEEWCKSHEIPEGTLQLEHLMQATKLLQFKKGSLEDIENIYDVCWILSPTQIQKLISQYQTADYENPIKPEILGAVASHVVSGDKSDVLLLDSVSMDDTTNPFEIPVPREPEVQRYLPAWLNLKRLRRLTFLAQALRDQQAAVDATAVATP</sequence>
<keyword evidence="4" id="KW-0175">Coiled coil</keyword>
<dbReference type="Pfam" id="PF01843">
    <property type="entry name" value="DIL"/>
    <property type="match status" value="1"/>
</dbReference>
<feature type="compositionally biased region" description="Polar residues" evidence="9">
    <location>
        <begin position="1099"/>
        <end position="1116"/>
    </location>
</feature>
<dbReference type="PRINTS" id="PR00193">
    <property type="entry name" value="MYOSINHEAVY"/>
</dbReference>
<dbReference type="CDD" id="cd15480">
    <property type="entry name" value="fMyo2p_CBD"/>
    <property type="match status" value="1"/>
</dbReference>
<keyword evidence="6 8" id="KW-0505">Motor protein</keyword>
<dbReference type="SMART" id="SM00242">
    <property type="entry name" value="MYSc"/>
    <property type="match status" value="1"/>
</dbReference>
<dbReference type="EMBL" id="CBTN010000041">
    <property type="protein sequence ID" value="CDH56817.1"/>
    <property type="molecule type" value="Genomic_DNA"/>
</dbReference>
<dbReference type="Proteomes" id="UP000027586">
    <property type="component" value="Unassembled WGS sequence"/>
</dbReference>
<feature type="domain" description="Dilute" evidence="10">
    <location>
        <begin position="1292"/>
        <end position="1572"/>
    </location>
</feature>
<name>A0A068S4P8_9FUNG</name>
<dbReference type="Pfam" id="PF00612">
    <property type="entry name" value="IQ"/>
    <property type="match status" value="3"/>
</dbReference>
<evidence type="ECO:0000256" key="1">
    <source>
        <dbReference type="ARBA" id="ARBA00008314"/>
    </source>
</evidence>
<dbReference type="InterPro" id="IPR046943">
    <property type="entry name" value="Fungal_Myo2/2A_CBD"/>
</dbReference>
<gene>
    <name evidence="12" type="ORF">LCOR_07824.1</name>
</gene>
<keyword evidence="13" id="KW-1185">Reference proteome</keyword>
<dbReference type="Gene3D" id="1.10.10.820">
    <property type="match status" value="1"/>
</dbReference>
<dbReference type="PROSITE" id="PS51456">
    <property type="entry name" value="MYOSIN_MOTOR"/>
    <property type="match status" value="1"/>
</dbReference>
<dbReference type="InterPro" id="IPR036961">
    <property type="entry name" value="Kinesin_motor_dom_sf"/>
</dbReference>
<dbReference type="InterPro" id="IPR002710">
    <property type="entry name" value="Dilute_dom"/>
</dbReference>
<feature type="region of interest" description="Disordered" evidence="9">
    <location>
        <begin position="1099"/>
        <end position="1185"/>
    </location>
</feature>
<evidence type="ECO:0000256" key="6">
    <source>
        <dbReference type="ARBA" id="ARBA00023175"/>
    </source>
</evidence>
<dbReference type="SMART" id="SM01132">
    <property type="entry name" value="DIL"/>
    <property type="match status" value="1"/>
</dbReference>
<dbReference type="Gene3D" id="1.20.120.720">
    <property type="entry name" value="Myosin VI head, motor domain, U50 subdomain"/>
    <property type="match status" value="1"/>
</dbReference>
<feature type="binding site" evidence="8">
    <location>
        <begin position="193"/>
        <end position="200"/>
    </location>
    <ligand>
        <name>ATP</name>
        <dbReference type="ChEBI" id="CHEBI:30616"/>
    </ligand>
</feature>
<evidence type="ECO:0000256" key="3">
    <source>
        <dbReference type="ARBA" id="ARBA00022840"/>
    </source>
</evidence>
<dbReference type="GO" id="GO:0051015">
    <property type="term" value="F:actin filament binding"/>
    <property type="evidence" value="ECO:0007669"/>
    <property type="project" value="TreeGrafter"/>
</dbReference>
<accession>A0A068S4P8</accession>
<dbReference type="GO" id="GO:0005737">
    <property type="term" value="C:cytoplasm"/>
    <property type="evidence" value="ECO:0007669"/>
    <property type="project" value="TreeGrafter"/>
</dbReference>
<evidence type="ECO:0000259" key="11">
    <source>
        <dbReference type="PROSITE" id="PS51456"/>
    </source>
</evidence>
<dbReference type="CDD" id="cd01380">
    <property type="entry name" value="MYSc_Myo5"/>
    <property type="match status" value="1"/>
</dbReference>
<dbReference type="InterPro" id="IPR001609">
    <property type="entry name" value="Myosin_head_motor_dom-like"/>
</dbReference>
<dbReference type="GO" id="GO:0016459">
    <property type="term" value="C:myosin complex"/>
    <property type="evidence" value="ECO:0007669"/>
    <property type="project" value="UniProtKB-KW"/>
</dbReference>
<dbReference type="SUPFAM" id="SSF50084">
    <property type="entry name" value="Myosin S1 fragment, N-terminal domain"/>
    <property type="match status" value="1"/>
</dbReference>
<dbReference type="VEuPathDB" id="FungiDB:LCOR_07824.1"/>
<dbReference type="GO" id="GO:0016020">
    <property type="term" value="C:membrane"/>
    <property type="evidence" value="ECO:0007669"/>
    <property type="project" value="TreeGrafter"/>
</dbReference>